<feature type="region of interest" description="Disordered" evidence="2">
    <location>
        <begin position="508"/>
        <end position="538"/>
    </location>
</feature>
<dbReference type="EMBL" id="JAANYN010000004">
    <property type="protein sequence ID" value="NHE57347.1"/>
    <property type="molecule type" value="Genomic_DNA"/>
</dbReference>
<evidence type="ECO:0000259" key="4">
    <source>
        <dbReference type="Pfam" id="PF05569"/>
    </source>
</evidence>
<dbReference type="InterPro" id="IPR037066">
    <property type="entry name" value="Plug_dom_sf"/>
</dbReference>
<evidence type="ECO:0000313" key="5">
    <source>
        <dbReference type="EMBL" id="NHE57347.1"/>
    </source>
</evidence>
<sequence length="835" mass="95944">MAHLINYIWQSTFCLAFFYGLYWVFLKNEKTFLLNRIYLLVTPVLALAFPLVKIQVPFEKPNISLENTAFLKAIQTDESQEVVGTFGLPEITVTGSKLPLLWEITDYLLLGYMAIVMILFTKLLWQYFQLRQILERGWYQTRYILKENYFKVPTFGMAPVFSFFDKIFWDENEDLTENEKTQIIQHELEHVKQKHTYDVLYYQFLSILFWFNPMIHLMRFSLIDLHEYQADAYVLKETVNRESYPRLLVKMAFKGIELPIGNYFIRSTTLKRIVMMKRPHKIKWFKLLMLFPLMLMLFGLVSMKTEKGITMLNQFKTQPTYFLKNQILAAQDSIQVGIKVKNLKNPVHYESIGMLENQRLVAQLGELSYEFSGIQNENDYLRILQLIESLRNNSTLVKQYANVLPFDKVEKKPEPSKGWGNWYSYLQNQVHLPQGEFIAASDPVELEFIIDGDGKINYPVIKKSLNGLVDQQLLDAMKSPHAPQWNSGQHNGQAVAVVVHTKLYVSSNPNISSATDRKQTTPEPVKRQQAAATRDDKVNSPSANFAFANFSFAAKDTNDLKSGAIALGDAARGYLVRKLKFPFSDNKNDHIGTVLVQLRTNMTGKVIHYQILESPSAAAEKELLEVLKDIPALEPVKAKNEYLILLPVTFQLRGEEYGLPPSQKNKYGEEITVNAYADSEKNRFKPELPPLTQKLPLKIINKNYINFNGITLPLNIGLSKGIASLTRHHQWNPEKVEVELYAFDGVKMGTIQEVQKALRENGMNKIHYAEQINSELFDSSKQPLYILDGEVQTDNQLLTQTKPIDIESISVLKSNQVNLYGEKAKNGVIIITTKK</sequence>
<dbReference type="InterPro" id="IPR052173">
    <property type="entry name" value="Beta-lactam_resp_regulator"/>
</dbReference>
<dbReference type="Gene3D" id="3.30.1150.10">
    <property type="match status" value="1"/>
</dbReference>
<reference evidence="5 6" key="1">
    <citation type="submission" date="2020-03" db="EMBL/GenBank/DDBJ databases">
        <title>Cyclobacterium plantarum sp. nov., a marine bacterium isolated from a coastal-marine wetland.</title>
        <authorList>
            <person name="Sanchez-Porro C."/>
            <person name="Ventosa A."/>
            <person name="Amoozegar M."/>
        </authorList>
    </citation>
    <scope>NUCLEOTIDE SEQUENCE [LARGE SCALE GENOMIC DNA]</scope>
    <source>
        <strain evidence="5 6">GBPx2</strain>
    </source>
</reference>
<dbReference type="InterPro" id="IPR008756">
    <property type="entry name" value="Peptidase_M56"/>
</dbReference>
<comment type="similarity">
    <text evidence="1">Belongs to the TonB-dependent receptor family.</text>
</comment>
<keyword evidence="1" id="KW-0813">Transport</keyword>
<keyword evidence="1 3" id="KW-0472">Membrane</keyword>
<dbReference type="Gene3D" id="2.170.130.10">
    <property type="entry name" value="TonB-dependent receptor, plug domain"/>
    <property type="match status" value="1"/>
</dbReference>
<evidence type="ECO:0000256" key="2">
    <source>
        <dbReference type="SAM" id="MobiDB-lite"/>
    </source>
</evidence>
<keyword evidence="1" id="KW-1134">Transmembrane beta strand</keyword>
<evidence type="ECO:0000256" key="1">
    <source>
        <dbReference type="PROSITE-ProRule" id="PRU01360"/>
    </source>
</evidence>
<evidence type="ECO:0000256" key="3">
    <source>
        <dbReference type="SAM" id="Phobius"/>
    </source>
</evidence>
<accession>A0ABX0HAB9</accession>
<keyword evidence="1" id="KW-0998">Cell outer membrane</keyword>
<dbReference type="Pfam" id="PF05569">
    <property type="entry name" value="Peptidase_M56"/>
    <property type="match status" value="1"/>
</dbReference>
<dbReference type="PANTHER" id="PTHR34978:SF3">
    <property type="entry name" value="SLR0241 PROTEIN"/>
    <property type="match status" value="1"/>
</dbReference>
<keyword evidence="3" id="KW-1133">Transmembrane helix</keyword>
<organism evidence="5 6">
    <name type="scientific">Cyclobacterium plantarum</name>
    <dbReference type="NCBI Taxonomy" id="2716263"/>
    <lineage>
        <taxon>Bacteria</taxon>
        <taxon>Pseudomonadati</taxon>
        <taxon>Bacteroidota</taxon>
        <taxon>Cytophagia</taxon>
        <taxon>Cytophagales</taxon>
        <taxon>Cyclobacteriaceae</taxon>
        <taxon>Cyclobacterium</taxon>
    </lineage>
</organism>
<comment type="caution">
    <text evidence="5">The sequence shown here is derived from an EMBL/GenBank/DDBJ whole genome shotgun (WGS) entry which is preliminary data.</text>
</comment>
<keyword evidence="6" id="KW-1185">Reference proteome</keyword>
<feature type="compositionally biased region" description="Basic and acidic residues" evidence="2">
    <location>
        <begin position="515"/>
        <end position="526"/>
    </location>
</feature>
<dbReference type="PANTHER" id="PTHR34978">
    <property type="entry name" value="POSSIBLE SENSOR-TRANSDUCER PROTEIN BLAR"/>
    <property type="match status" value="1"/>
</dbReference>
<dbReference type="SUPFAM" id="SSF56935">
    <property type="entry name" value="Porins"/>
    <property type="match status" value="1"/>
</dbReference>
<feature type="transmembrane region" description="Helical" evidence="3">
    <location>
        <begin position="107"/>
        <end position="128"/>
    </location>
</feature>
<feature type="transmembrane region" description="Helical" evidence="3">
    <location>
        <begin position="284"/>
        <end position="303"/>
    </location>
</feature>
<evidence type="ECO:0000313" key="6">
    <source>
        <dbReference type="Proteomes" id="UP000649799"/>
    </source>
</evidence>
<feature type="transmembrane region" description="Helical" evidence="3">
    <location>
        <begin position="37"/>
        <end position="56"/>
    </location>
</feature>
<feature type="transmembrane region" description="Helical" evidence="3">
    <location>
        <begin position="6"/>
        <end position="25"/>
    </location>
</feature>
<keyword evidence="1 3" id="KW-0812">Transmembrane</keyword>
<dbReference type="Proteomes" id="UP000649799">
    <property type="component" value="Unassembled WGS sequence"/>
</dbReference>
<gene>
    <name evidence="5" type="ORF">G9Q97_11045</name>
</gene>
<feature type="domain" description="Peptidase M56" evidence="4">
    <location>
        <begin position="173"/>
        <end position="255"/>
    </location>
</feature>
<dbReference type="RefSeq" id="WP_166146800.1">
    <property type="nucleotide sequence ID" value="NZ_JAANYN010000004.1"/>
</dbReference>
<dbReference type="InterPro" id="IPR039426">
    <property type="entry name" value="TonB-dep_rcpt-like"/>
</dbReference>
<dbReference type="CDD" id="cd07341">
    <property type="entry name" value="M56_BlaR1_MecR1_like"/>
    <property type="match status" value="1"/>
</dbReference>
<name>A0ABX0HAB9_9BACT</name>
<comment type="subcellular location">
    <subcellularLocation>
        <location evidence="1">Cell outer membrane</location>
        <topology evidence="1">Multi-pass membrane protein</topology>
    </subcellularLocation>
</comment>
<proteinExistence type="inferred from homology"/>
<dbReference type="PROSITE" id="PS52016">
    <property type="entry name" value="TONB_DEPENDENT_REC_3"/>
    <property type="match status" value="1"/>
</dbReference>
<protein>
    <submittedName>
        <fullName evidence="5">Energy transducer TonB</fullName>
    </submittedName>
</protein>